<dbReference type="GO" id="GO:0102208">
    <property type="term" value="F:2-polyprenyl-6-hydroxyphenol methylase activity"/>
    <property type="evidence" value="ECO:0007669"/>
    <property type="project" value="UniProtKB-EC"/>
</dbReference>
<feature type="binding site" evidence="5">
    <location>
        <position position="135"/>
    </location>
    <ligand>
        <name>S-adenosyl-L-methionine</name>
        <dbReference type="ChEBI" id="CHEBI:59789"/>
    </ligand>
</feature>
<dbReference type="Gene3D" id="3.40.50.150">
    <property type="entry name" value="Vaccinia Virus protein VP39"/>
    <property type="match status" value="1"/>
</dbReference>
<dbReference type="RefSeq" id="WP_371875829.1">
    <property type="nucleotide sequence ID" value="NZ_BMES01000003.1"/>
</dbReference>
<feature type="binding site" evidence="5">
    <location>
        <position position="71"/>
    </location>
    <ligand>
        <name>S-adenosyl-L-methionine</name>
        <dbReference type="ChEBI" id="CHEBI:59789"/>
    </ligand>
</feature>
<proteinExistence type="inferred from homology"/>
<comment type="function">
    <text evidence="5">O-methyltransferase that catalyzes the 2 O-methylation steps in the ubiquinone biosynthetic pathway.</text>
</comment>
<protein>
    <recommendedName>
        <fullName evidence="5">Ubiquinone biosynthesis O-methyltransferase</fullName>
    </recommendedName>
    <alternativeName>
        <fullName evidence="5">2-polyprenyl-6-hydroxyphenol methylase</fullName>
        <ecNumber evidence="5">2.1.1.222</ecNumber>
    </alternativeName>
    <alternativeName>
        <fullName evidence="5">3-demethylubiquinone 3-O-methyltransferase</fullName>
        <ecNumber evidence="5">2.1.1.64</ecNumber>
    </alternativeName>
</protein>
<keyword evidence="2 5" id="KW-0808">Transferase</keyword>
<dbReference type="AlphaFoldDB" id="A0A917IBU0"/>
<keyword evidence="1 5" id="KW-0489">Methyltransferase</keyword>
<dbReference type="NCBIfam" id="TIGR01983">
    <property type="entry name" value="UbiG"/>
    <property type="match status" value="1"/>
</dbReference>
<dbReference type="PANTHER" id="PTHR43464:SF19">
    <property type="entry name" value="UBIQUINONE BIOSYNTHESIS O-METHYLTRANSFERASE, MITOCHONDRIAL"/>
    <property type="match status" value="1"/>
</dbReference>
<sequence>MQPATGTIDAAEVARFERIARTWWDPNGAMKTLHRFNPVRIRYIRDAVAEHLGRDPQAGLPLEGVTILDVGCGGGLLCEPLARLGAIVTGVDPAPTNVEVARLHAEEVGAPVTYRRATVEELVAEGARFDVVLAMEVVEHVADVRLFVKSCCAAVRPDGLLFMATLNRTLRAFALAIVGAEYVLGWLPRGTHQWEKFVTPAELADALDEGGFAVRDQTGVVFNPIGGDWRLSGDMAVNYMLNAERR</sequence>
<dbReference type="EMBL" id="BMES01000003">
    <property type="protein sequence ID" value="GGH32492.1"/>
    <property type="molecule type" value="Genomic_DNA"/>
</dbReference>
<gene>
    <name evidence="5 6" type="primary">ubiG</name>
    <name evidence="6" type="ORF">GCM10007036_44400</name>
</gene>
<evidence type="ECO:0000256" key="2">
    <source>
        <dbReference type="ARBA" id="ARBA00022679"/>
    </source>
</evidence>
<organism evidence="6 7">
    <name type="scientific">Alsobacter metallidurans</name>
    <dbReference type="NCBI Taxonomy" id="340221"/>
    <lineage>
        <taxon>Bacteria</taxon>
        <taxon>Pseudomonadati</taxon>
        <taxon>Pseudomonadota</taxon>
        <taxon>Alphaproteobacteria</taxon>
        <taxon>Hyphomicrobiales</taxon>
        <taxon>Alsobacteraceae</taxon>
        <taxon>Alsobacter</taxon>
    </lineage>
</organism>
<dbReference type="GO" id="GO:0032259">
    <property type="term" value="P:methylation"/>
    <property type="evidence" value="ECO:0007669"/>
    <property type="project" value="UniProtKB-KW"/>
</dbReference>
<evidence type="ECO:0000256" key="3">
    <source>
        <dbReference type="ARBA" id="ARBA00022688"/>
    </source>
</evidence>
<evidence type="ECO:0000313" key="6">
    <source>
        <dbReference type="EMBL" id="GGH32492.1"/>
    </source>
</evidence>
<feature type="binding site" evidence="5">
    <location>
        <position position="40"/>
    </location>
    <ligand>
        <name>S-adenosyl-L-methionine</name>
        <dbReference type="ChEBI" id="CHEBI:59789"/>
    </ligand>
</feature>
<dbReference type="Pfam" id="PF13489">
    <property type="entry name" value="Methyltransf_23"/>
    <property type="match status" value="1"/>
</dbReference>
<reference evidence="6" key="1">
    <citation type="journal article" date="2014" name="Int. J. Syst. Evol. Microbiol.">
        <title>Complete genome sequence of Corynebacterium casei LMG S-19264T (=DSM 44701T), isolated from a smear-ripened cheese.</title>
        <authorList>
            <consortium name="US DOE Joint Genome Institute (JGI-PGF)"/>
            <person name="Walter F."/>
            <person name="Albersmeier A."/>
            <person name="Kalinowski J."/>
            <person name="Ruckert C."/>
        </authorList>
    </citation>
    <scope>NUCLEOTIDE SEQUENCE</scope>
    <source>
        <strain evidence="6">CGMCC 1.12214</strain>
    </source>
</reference>
<comment type="catalytic activity">
    <reaction evidence="5">
        <text>a 3-demethylubiquinol + S-adenosyl-L-methionine = a ubiquinol + S-adenosyl-L-homocysteine + H(+)</text>
        <dbReference type="Rhea" id="RHEA:44380"/>
        <dbReference type="Rhea" id="RHEA-COMP:9566"/>
        <dbReference type="Rhea" id="RHEA-COMP:10914"/>
        <dbReference type="ChEBI" id="CHEBI:15378"/>
        <dbReference type="ChEBI" id="CHEBI:17976"/>
        <dbReference type="ChEBI" id="CHEBI:57856"/>
        <dbReference type="ChEBI" id="CHEBI:59789"/>
        <dbReference type="ChEBI" id="CHEBI:84422"/>
        <dbReference type="EC" id="2.1.1.64"/>
    </reaction>
</comment>
<evidence type="ECO:0000256" key="4">
    <source>
        <dbReference type="ARBA" id="ARBA00022691"/>
    </source>
</evidence>
<dbReference type="InterPro" id="IPR029063">
    <property type="entry name" value="SAM-dependent_MTases_sf"/>
</dbReference>
<evidence type="ECO:0000256" key="5">
    <source>
        <dbReference type="HAMAP-Rule" id="MF_00472"/>
    </source>
</evidence>
<reference evidence="6" key="2">
    <citation type="submission" date="2020-09" db="EMBL/GenBank/DDBJ databases">
        <authorList>
            <person name="Sun Q."/>
            <person name="Zhou Y."/>
        </authorList>
    </citation>
    <scope>NUCLEOTIDE SEQUENCE</scope>
    <source>
        <strain evidence="6">CGMCC 1.12214</strain>
    </source>
</reference>
<keyword evidence="4 5" id="KW-0949">S-adenosyl-L-methionine</keyword>
<dbReference type="SUPFAM" id="SSF53335">
    <property type="entry name" value="S-adenosyl-L-methionine-dependent methyltransferases"/>
    <property type="match status" value="1"/>
</dbReference>
<keyword evidence="7" id="KW-1185">Reference proteome</keyword>
<dbReference type="HAMAP" id="MF_00472">
    <property type="entry name" value="UbiG"/>
    <property type="match status" value="1"/>
</dbReference>
<dbReference type="InterPro" id="IPR010233">
    <property type="entry name" value="UbiG_MeTrfase"/>
</dbReference>
<evidence type="ECO:0000256" key="1">
    <source>
        <dbReference type="ARBA" id="ARBA00022603"/>
    </source>
</evidence>
<comment type="caution">
    <text evidence="6">The sequence shown here is derived from an EMBL/GenBank/DDBJ whole genome shotgun (WGS) entry which is preliminary data.</text>
</comment>
<name>A0A917IBU0_9HYPH</name>
<evidence type="ECO:0000313" key="7">
    <source>
        <dbReference type="Proteomes" id="UP000603912"/>
    </source>
</evidence>
<comment type="similarity">
    <text evidence="5">Belongs to the methyltransferase superfamily. UbiG/COQ3 family.</text>
</comment>
<dbReference type="Proteomes" id="UP000603912">
    <property type="component" value="Unassembled WGS sequence"/>
</dbReference>
<dbReference type="EC" id="2.1.1.64" evidence="5"/>
<comment type="pathway">
    <text evidence="5">Cofactor biosynthesis; ubiquinone biosynthesis.</text>
</comment>
<dbReference type="CDD" id="cd02440">
    <property type="entry name" value="AdoMet_MTases"/>
    <property type="match status" value="1"/>
</dbReference>
<dbReference type="GO" id="GO:0010420">
    <property type="term" value="F:polyprenyldihydroxybenzoate methyltransferase activity"/>
    <property type="evidence" value="ECO:0007669"/>
    <property type="project" value="InterPro"/>
</dbReference>
<comment type="catalytic activity">
    <reaction evidence="5">
        <text>a 3-(all-trans-polyprenyl)benzene-1,2-diol + S-adenosyl-L-methionine = a 2-methoxy-6-(all-trans-polyprenyl)phenol + S-adenosyl-L-homocysteine + H(+)</text>
        <dbReference type="Rhea" id="RHEA:31411"/>
        <dbReference type="Rhea" id="RHEA-COMP:9550"/>
        <dbReference type="Rhea" id="RHEA-COMP:9551"/>
        <dbReference type="ChEBI" id="CHEBI:15378"/>
        <dbReference type="ChEBI" id="CHEBI:57856"/>
        <dbReference type="ChEBI" id="CHEBI:59789"/>
        <dbReference type="ChEBI" id="CHEBI:62729"/>
        <dbReference type="ChEBI" id="CHEBI:62731"/>
        <dbReference type="EC" id="2.1.1.222"/>
    </reaction>
</comment>
<dbReference type="GO" id="GO:0061542">
    <property type="term" value="F:3-demethylubiquinol 3-O-methyltransferase activity"/>
    <property type="evidence" value="ECO:0007669"/>
    <property type="project" value="UniProtKB-UniRule"/>
</dbReference>
<dbReference type="PANTHER" id="PTHR43464">
    <property type="entry name" value="METHYLTRANSFERASE"/>
    <property type="match status" value="1"/>
</dbReference>
<accession>A0A917IBU0</accession>
<keyword evidence="6" id="KW-0830">Ubiquinone</keyword>
<keyword evidence="3 5" id="KW-0831">Ubiquinone biosynthesis</keyword>
<dbReference type="EC" id="2.1.1.222" evidence="5"/>
<feature type="binding site" evidence="5">
    <location>
        <position position="92"/>
    </location>
    <ligand>
        <name>S-adenosyl-L-methionine</name>
        <dbReference type="ChEBI" id="CHEBI:59789"/>
    </ligand>
</feature>